<reference evidence="5 6" key="1">
    <citation type="submission" date="2016-10" db="EMBL/GenBank/DDBJ databases">
        <authorList>
            <person name="Varghese N."/>
            <person name="Submissions S."/>
        </authorList>
    </citation>
    <scope>NUCLEOTIDE SEQUENCE [LARGE SCALE GENOMIC DNA]</scope>
    <source>
        <strain evidence="5 6">DSM 26672</strain>
    </source>
</reference>
<evidence type="ECO:0000313" key="6">
    <source>
        <dbReference type="Proteomes" id="UP000199468"/>
    </source>
</evidence>
<dbReference type="InterPro" id="IPR001486">
    <property type="entry name" value="Hemoglobin_trunc"/>
</dbReference>
<protein>
    <submittedName>
        <fullName evidence="5">Hemoglobin</fullName>
    </submittedName>
</protein>
<evidence type="ECO:0000256" key="4">
    <source>
        <dbReference type="ARBA" id="ARBA00023004"/>
    </source>
</evidence>
<dbReference type="Proteomes" id="UP000199468">
    <property type="component" value="Unassembled WGS sequence"/>
</dbReference>
<gene>
    <name evidence="5" type="ORF">SAMN05421844_102231</name>
</gene>
<keyword evidence="4" id="KW-0408">Iron</keyword>
<sequence>MTDNPLLYPGAAHPDLREPMIAELVRTFYARAREDKLIGPVFEAAVEDWDHHIGKITDFWSGVMLRTGRYDGRPMRPHLILPLEGKHFDRWLDLFEITAHEVCPPDIAQAFIVRARRIADSFEMARASQRGEFAAPRHSLRET</sequence>
<dbReference type="EMBL" id="FNBZ01000002">
    <property type="protein sequence ID" value="SDF87290.1"/>
    <property type="molecule type" value="Genomic_DNA"/>
</dbReference>
<evidence type="ECO:0000313" key="5">
    <source>
        <dbReference type="EMBL" id="SDF87290.1"/>
    </source>
</evidence>
<keyword evidence="6" id="KW-1185">Reference proteome</keyword>
<accession>A0ABY0NP21</accession>
<dbReference type="Gene3D" id="1.10.490.10">
    <property type="entry name" value="Globins"/>
    <property type="match status" value="1"/>
</dbReference>
<evidence type="ECO:0000256" key="3">
    <source>
        <dbReference type="ARBA" id="ARBA00022723"/>
    </source>
</evidence>
<dbReference type="RefSeq" id="WP_091856351.1">
    <property type="nucleotide sequence ID" value="NZ_FNBZ01000002.1"/>
</dbReference>
<evidence type="ECO:0000256" key="1">
    <source>
        <dbReference type="ARBA" id="ARBA00022448"/>
    </source>
</evidence>
<dbReference type="InterPro" id="IPR012292">
    <property type="entry name" value="Globin/Proto"/>
</dbReference>
<keyword evidence="3" id="KW-0479">Metal-binding</keyword>
<proteinExistence type="predicted"/>
<name>A0ABY0NP21_9HYPH</name>
<dbReference type="CDD" id="cd08916">
    <property type="entry name" value="TrHb3_P"/>
    <property type="match status" value="1"/>
</dbReference>
<organism evidence="5 6">
    <name type="scientific">Bosea robiniae</name>
    <dbReference type="NCBI Taxonomy" id="1036780"/>
    <lineage>
        <taxon>Bacteria</taxon>
        <taxon>Pseudomonadati</taxon>
        <taxon>Pseudomonadota</taxon>
        <taxon>Alphaproteobacteria</taxon>
        <taxon>Hyphomicrobiales</taxon>
        <taxon>Boseaceae</taxon>
        <taxon>Bosea</taxon>
    </lineage>
</organism>
<dbReference type="SUPFAM" id="SSF46458">
    <property type="entry name" value="Globin-like"/>
    <property type="match status" value="1"/>
</dbReference>
<dbReference type="Pfam" id="PF01152">
    <property type="entry name" value="Bac_globin"/>
    <property type="match status" value="1"/>
</dbReference>
<dbReference type="InterPro" id="IPR009050">
    <property type="entry name" value="Globin-like_sf"/>
</dbReference>
<comment type="caution">
    <text evidence="5">The sequence shown here is derived from an EMBL/GenBank/DDBJ whole genome shotgun (WGS) entry which is preliminary data.</text>
</comment>
<keyword evidence="2" id="KW-0349">Heme</keyword>
<keyword evidence="1" id="KW-0813">Transport</keyword>
<evidence type="ECO:0000256" key="2">
    <source>
        <dbReference type="ARBA" id="ARBA00022617"/>
    </source>
</evidence>